<evidence type="ECO:0000256" key="1">
    <source>
        <dbReference type="SAM" id="Phobius"/>
    </source>
</evidence>
<dbReference type="AlphaFoldDB" id="R5TYH1"/>
<organism evidence="2">
    <name type="scientific">Mediterraneibacter gnavus CAG:126</name>
    <dbReference type="NCBI Taxonomy" id="1263106"/>
    <lineage>
        <taxon>Bacteria</taxon>
        <taxon>Bacillati</taxon>
        <taxon>Bacillota</taxon>
        <taxon>Clostridia</taxon>
        <taxon>Lachnospirales</taxon>
        <taxon>Lachnospiraceae</taxon>
        <taxon>Mediterraneibacter</taxon>
    </lineage>
</organism>
<dbReference type="Proteomes" id="UP000018114">
    <property type="component" value="Unassembled WGS sequence"/>
</dbReference>
<sequence>MGQNRMKQNVYKMLFTVGIGGIFSCYLLELSRIKLLPLSEQLQRSIALGNIPEIHISSLEIMISFISVFAILSAPFFMDGGKKAGKRCLILLCFLFIDFCSLISVIVRGELFHIYIVVVWVSSIYFVWMCFEILGVLYRWMKTESAGQTIDVVKLTFLWTIIAFILGKVW</sequence>
<dbReference type="PROSITE" id="PS51257">
    <property type="entry name" value="PROKAR_LIPOPROTEIN"/>
    <property type="match status" value="1"/>
</dbReference>
<feature type="transmembrane region" description="Helical" evidence="1">
    <location>
        <begin position="113"/>
        <end position="140"/>
    </location>
</feature>
<reference evidence="2" key="1">
    <citation type="submission" date="2012-11" db="EMBL/GenBank/DDBJ databases">
        <title>Dependencies among metagenomic species, viruses, plasmids and units of genetic variation.</title>
        <authorList>
            <person name="Nielsen H.B."/>
            <person name="Almeida M."/>
            <person name="Juncker A.S."/>
            <person name="Rasmussen S."/>
            <person name="Li J."/>
            <person name="Sunagawa S."/>
            <person name="Plichta D."/>
            <person name="Gautier L."/>
            <person name="Le Chatelier E."/>
            <person name="Peletier E."/>
            <person name="Bonde I."/>
            <person name="Nielsen T."/>
            <person name="Manichanh C."/>
            <person name="Arumugam M."/>
            <person name="Batto J."/>
            <person name="Santos M.B.Q.D."/>
            <person name="Blom N."/>
            <person name="Borruel N."/>
            <person name="Burgdorf K.S."/>
            <person name="Boumezbeur F."/>
            <person name="Casellas F."/>
            <person name="Dore J."/>
            <person name="Guarner F."/>
            <person name="Hansen T."/>
            <person name="Hildebrand F."/>
            <person name="Kaas R.S."/>
            <person name="Kennedy S."/>
            <person name="Kristiansen K."/>
            <person name="Kultima J.R."/>
            <person name="Leonard P."/>
            <person name="Levenez F."/>
            <person name="Lund O."/>
            <person name="Moumen B."/>
            <person name="Le Paslier D."/>
            <person name="Pons N."/>
            <person name="Pedersen O."/>
            <person name="Prifti E."/>
            <person name="Qin J."/>
            <person name="Raes J."/>
            <person name="Tap J."/>
            <person name="Tims S."/>
            <person name="Ussery D.W."/>
            <person name="Yamada T."/>
            <person name="MetaHit consortium"/>
            <person name="Renault P."/>
            <person name="Sicheritz-Ponten T."/>
            <person name="Bork P."/>
            <person name="Wang J."/>
            <person name="Brunak S."/>
            <person name="Ehrlich S.D."/>
        </authorList>
    </citation>
    <scope>NUCLEOTIDE SEQUENCE [LARGE SCALE GENOMIC DNA]</scope>
</reference>
<feature type="transmembrane region" description="Helical" evidence="1">
    <location>
        <begin position="54"/>
        <end position="77"/>
    </location>
</feature>
<name>R5TYH1_MEDGN</name>
<feature type="transmembrane region" description="Helical" evidence="1">
    <location>
        <begin position="152"/>
        <end position="169"/>
    </location>
</feature>
<protein>
    <submittedName>
        <fullName evidence="2">Uncharacterized protein</fullName>
    </submittedName>
</protein>
<feature type="transmembrane region" description="Helical" evidence="1">
    <location>
        <begin position="12"/>
        <end position="34"/>
    </location>
</feature>
<feature type="transmembrane region" description="Helical" evidence="1">
    <location>
        <begin position="89"/>
        <end position="107"/>
    </location>
</feature>
<evidence type="ECO:0000313" key="2">
    <source>
        <dbReference type="EMBL" id="CCZ68394.1"/>
    </source>
</evidence>
<keyword evidence="1" id="KW-0472">Membrane</keyword>
<gene>
    <name evidence="2" type="ORF">BN481_01195</name>
</gene>
<keyword evidence="1" id="KW-1133">Transmembrane helix</keyword>
<dbReference type="EMBL" id="CBAL010000129">
    <property type="protein sequence ID" value="CCZ68394.1"/>
    <property type="molecule type" value="Genomic_DNA"/>
</dbReference>
<proteinExistence type="predicted"/>
<keyword evidence="1" id="KW-0812">Transmembrane</keyword>
<accession>R5TYH1</accession>
<comment type="caution">
    <text evidence="2">The sequence shown here is derived from an EMBL/GenBank/DDBJ whole genome shotgun (WGS) entry which is preliminary data.</text>
</comment>